<evidence type="ECO:0000256" key="8">
    <source>
        <dbReference type="ARBA" id="ARBA00049041"/>
    </source>
</evidence>
<evidence type="ECO:0000256" key="2">
    <source>
        <dbReference type="ARBA" id="ARBA00022670"/>
    </source>
</evidence>
<dbReference type="OrthoDB" id="198816at2759"/>
<dbReference type="PANTHER" id="PTHR28631">
    <property type="entry name" value="UPF0692 PROTEIN C19ORF54"/>
    <property type="match status" value="1"/>
</dbReference>
<reference evidence="12" key="3">
    <citation type="submission" date="2025-09" db="UniProtKB">
        <authorList>
            <consortium name="Ensembl"/>
        </authorList>
    </citation>
    <scope>IDENTIFICATION</scope>
</reference>
<name>A0A8C5DZV3_GOUWI</name>
<evidence type="ECO:0000256" key="9">
    <source>
        <dbReference type="ARBA" id="ARBA00093241"/>
    </source>
</evidence>
<keyword evidence="3" id="KW-0378">Hydrolase</keyword>
<gene>
    <name evidence="12" type="primary">actmap</name>
</gene>
<accession>A0A8C5DZV3</accession>
<dbReference type="GO" id="GO:0004177">
    <property type="term" value="F:aminopeptidase activity"/>
    <property type="evidence" value="ECO:0007669"/>
    <property type="project" value="UniProtKB-KW"/>
</dbReference>
<dbReference type="Pfam" id="PF21646">
    <property type="entry name" value="ACTMAP-like_C"/>
    <property type="match status" value="1"/>
</dbReference>
<evidence type="ECO:0000256" key="11">
    <source>
        <dbReference type="SAM" id="MobiDB-lite"/>
    </source>
</evidence>
<keyword evidence="2" id="KW-0645">Protease</keyword>
<protein>
    <recommendedName>
        <fullName evidence="5">Actin maturation protease</fullName>
    </recommendedName>
    <alternativeName>
        <fullName evidence="6">Actin aminopeptidase ACTMAP</fullName>
    </alternativeName>
</protein>
<sequence>MPLESSLSPSPPPPPPPAPPPLAPPLLPPKKKFYQTVAFSRSPVEGNNTEALLLLRQRETSFRKDLHWILTNTYVPSLIQDGPQCGLVALWMAAHLCQPPLTVAMEAIVQTALGRGYTAQGEMFSAEHMALLAEELCGCRAELLTGGMTGKNTAAIVSHLWGRQPVLIPYDMDHNLEPCQRSGNKAHWAVASGVLLGLDEGIMGNEHTQPDPTLPWLWLAADSSSACPYSDGAVRDVYILAKQGKSLRYQLWSLDSVAQSNGQLRAMDPQRACDGSKYVVPQGGLEAGLAGQAVLLHTRTHNKNEGDLLNKRF</sequence>
<evidence type="ECO:0000313" key="13">
    <source>
        <dbReference type="Proteomes" id="UP000694680"/>
    </source>
</evidence>
<organism evidence="12 13">
    <name type="scientific">Gouania willdenowi</name>
    <name type="common">Blunt-snouted clingfish</name>
    <name type="synonym">Lepadogaster willdenowi</name>
    <dbReference type="NCBI Taxonomy" id="441366"/>
    <lineage>
        <taxon>Eukaryota</taxon>
        <taxon>Metazoa</taxon>
        <taxon>Chordata</taxon>
        <taxon>Craniata</taxon>
        <taxon>Vertebrata</taxon>
        <taxon>Euteleostomi</taxon>
        <taxon>Actinopterygii</taxon>
        <taxon>Neopterygii</taxon>
        <taxon>Teleostei</taxon>
        <taxon>Neoteleostei</taxon>
        <taxon>Acanthomorphata</taxon>
        <taxon>Ovalentaria</taxon>
        <taxon>Blenniimorphae</taxon>
        <taxon>Blenniiformes</taxon>
        <taxon>Gobiesocoidei</taxon>
        <taxon>Gobiesocidae</taxon>
        <taxon>Gobiesocinae</taxon>
        <taxon>Gouania</taxon>
    </lineage>
</organism>
<dbReference type="RefSeq" id="XP_028321559.1">
    <property type="nucleotide sequence ID" value="XM_028465758.1"/>
</dbReference>
<dbReference type="InterPro" id="IPR040043">
    <property type="entry name" value="ACTMAP"/>
</dbReference>
<evidence type="ECO:0000256" key="3">
    <source>
        <dbReference type="ARBA" id="ARBA00022801"/>
    </source>
</evidence>
<keyword evidence="1" id="KW-0031">Aminopeptidase</keyword>
<keyword evidence="13" id="KW-1185">Reference proteome</keyword>
<dbReference type="Ensembl" id="ENSGWIT00000015864.1">
    <property type="protein sequence ID" value="ENSGWIP00000014346.1"/>
    <property type="gene ID" value="ENSGWIG00000008112.1"/>
</dbReference>
<comment type="catalytic activity">
    <reaction evidence="7">
        <text>N-terminal N(alpha)-acetyl-L-cysteinyl-L-glutamyl-[protein] + H2O = N-terminal L-glutamyl-[protein] + N-acetyl-L-cysteine</text>
        <dbReference type="Rhea" id="RHEA:74583"/>
        <dbReference type="Rhea" id="RHEA-COMP:12668"/>
        <dbReference type="Rhea" id="RHEA-COMP:18396"/>
        <dbReference type="ChEBI" id="CHEBI:15377"/>
        <dbReference type="ChEBI" id="CHEBI:64721"/>
        <dbReference type="ChEBI" id="CHEBI:78236"/>
        <dbReference type="ChEBI" id="CHEBI:193601"/>
    </reaction>
    <physiologicalReaction direction="left-to-right" evidence="7">
        <dbReference type="Rhea" id="RHEA:74584"/>
    </physiologicalReaction>
</comment>
<comment type="similarity">
    <text evidence="4">Belongs to the ACTMAP family.</text>
</comment>
<comment type="catalytic activity">
    <reaction evidence="9">
        <text>N-terminal N(alpha)-acetyl-L-methionyl-L-aspartyl-[protein] + H2O = N-terminal L-aspartyl-[protein] + N-acetyl-L-methionine</text>
        <dbReference type="Rhea" id="RHEA:74571"/>
        <dbReference type="Rhea" id="RHEA-COMP:12669"/>
        <dbReference type="Rhea" id="RHEA-COMP:12693"/>
        <dbReference type="ChEBI" id="CHEBI:15377"/>
        <dbReference type="ChEBI" id="CHEBI:64720"/>
        <dbReference type="ChEBI" id="CHEBI:71670"/>
        <dbReference type="ChEBI" id="CHEBI:133063"/>
    </reaction>
    <physiologicalReaction direction="left-to-right" evidence="9">
        <dbReference type="Rhea" id="RHEA:74572"/>
    </physiologicalReaction>
</comment>
<comment type="catalytic activity">
    <reaction evidence="10">
        <text>N-terminal N(alpha)-acetyl-L-methionyl-L-glutamyl-[protein] + H2O = N-terminal L-glutamyl-[protein] + N-acetyl-L-methionine</text>
        <dbReference type="Rhea" id="RHEA:74575"/>
        <dbReference type="Rhea" id="RHEA-COMP:12668"/>
        <dbReference type="Rhea" id="RHEA-COMP:12697"/>
        <dbReference type="ChEBI" id="CHEBI:15377"/>
        <dbReference type="ChEBI" id="CHEBI:64721"/>
        <dbReference type="ChEBI" id="CHEBI:71670"/>
        <dbReference type="ChEBI" id="CHEBI:133360"/>
    </reaction>
    <physiologicalReaction direction="left-to-right" evidence="10">
        <dbReference type="Rhea" id="RHEA:74576"/>
    </physiologicalReaction>
</comment>
<evidence type="ECO:0000256" key="10">
    <source>
        <dbReference type="ARBA" id="ARBA00093265"/>
    </source>
</evidence>
<dbReference type="Proteomes" id="UP000694680">
    <property type="component" value="Chromosome 13"/>
</dbReference>
<evidence type="ECO:0000256" key="7">
    <source>
        <dbReference type="ARBA" id="ARBA00047999"/>
    </source>
</evidence>
<dbReference type="GeneID" id="114475056"/>
<dbReference type="CTD" id="284325"/>
<dbReference type="GO" id="GO:0006508">
    <property type="term" value="P:proteolysis"/>
    <property type="evidence" value="ECO:0007669"/>
    <property type="project" value="UniProtKB-KW"/>
</dbReference>
<dbReference type="AlphaFoldDB" id="A0A8C5DZV3"/>
<comment type="catalytic activity">
    <reaction evidence="8">
        <text>N-terminal N(alpha)-acetyl-L-cysteinyl-L-aspartyl-[protein] + H2O = N-terminal L-aspartyl-[protein] + N-acetyl-L-cysteine</text>
        <dbReference type="Rhea" id="RHEA:74579"/>
        <dbReference type="Rhea" id="RHEA-COMP:12669"/>
        <dbReference type="Rhea" id="RHEA-COMP:18395"/>
        <dbReference type="ChEBI" id="CHEBI:15377"/>
        <dbReference type="ChEBI" id="CHEBI:64720"/>
        <dbReference type="ChEBI" id="CHEBI:78236"/>
        <dbReference type="ChEBI" id="CHEBI:193599"/>
    </reaction>
    <physiologicalReaction direction="left-to-right" evidence="8">
        <dbReference type="Rhea" id="RHEA:74580"/>
    </physiologicalReaction>
</comment>
<reference evidence="12" key="1">
    <citation type="submission" date="2020-06" db="EMBL/GenBank/DDBJ databases">
        <authorList>
            <consortium name="Wellcome Sanger Institute Data Sharing"/>
        </authorList>
    </citation>
    <scope>NUCLEOTIDE SEQUENCE [LARGE SCALE GENOMIC DNA]</scope>
</reference>
<evidence type="ECO:0000256" key="1">
    <source>
        <dbReference type="ARBA" id="ARBA00022438"/>
    </source>
</evidence>
<feature type="compositionally biased region" description="Pro residues" evidence="11">
    <location>
        <begin position="9"/>
        <end position="27"/>
    </location>
</feature>
<reference evidence="12" key="2">
    <citation type="submission" date="2025-08" db="UniProtKB">
        <authorList>
            <consortium name="Ensembl"/>
        </authorList>
    </citation>
    <scope>IDENTIFICATION</scope>
</reference>
<evidence type="ECO:0000256" key="5">
    <source>
        <dbReference type="ARBA" id="ARBA00034848"/>
    </source>
</evidence>
<feature type="region of interest" description="Disordered" evidence="11">
    <location>
        <begin position="1"/>
        <end position="27"/>
    </location>
</feature>
<evidence type="ECO:0000313" key="12">
    <source>
        <dbReference type="Ensembl" id="ENSGWIP00000014346.1"/>
    </source>
</evidence>
<evidence type="ECO:0000256" key="4">
    <source>
        <dbReference type="ARBA" id="ARBA00034725"/>
    </source>
</evidence>
<proteinExistence type="inferred from homology"/>
<evidence type="ECO:0000256" key="6">
    <source>
        <dbReference type="ARBA" id="ARBA00034908"/>
    </source>
</evidence>
<dbReference type="PANTHER" id="PTHR28631:SF1">
    <property type="entry name" value="ACTIN MATURATION PROTEASE"/>
    <property type="match status" value="1"/>
</dbReference>